<keyword evidence="6 7" id="KW-0961">Cell wall biogenesis/degradation</keyword>
<gene>
    <name evidence="7 8" type="primary">mltG</name>
    <name evidence="8" type="ORF">QTP81_09000</name>
</gene>
<dbReference type="HAMAP" id="MF_02065">
    <property type="entry name" value="MltG"/>
    <property type="match status" value="1"/>
</dbReference>
<keyword evidence="2 7" id="KW-0812">Transmembrane</keyword>
<keyword evidence="9" id="KW-1185">Reference proteome</keyword>
<protein>
    <recommendedName>
        <fullName evidence="7">Endolytic murein transglycosylase</fullName>
        <ecNumber evidence="7">4.2.2.29</ecNumber>
    </recommendedName>
    <alternativeName>
        <fullName evidence="7">Peptidoglycan lytic transglycosylase</fullName>
    </alternativeName>
    <alternativeName>
        <fullName evidence="7">Peptidoglycan polymerization terminase</fullName>
    </alternativeName>
</protein>
<dbReference type="CDD" id="cd08010">
    <property type="entry name" value="MltG_like"/>
    <property type="match status" value="1"/>
</dbReference>
<reference evidence="8 9" key="1">
    <citation type="submission" date="2023-06" db="EMBL/GenBank/DDBJ databases">
        <title>Alteromonas sp. ASW11-36 isolated from intertidal sand.</title>
        <authorList>
            <person name="Li Y."/>
        </authorList>
    </citation>
    <scope>NUCLEOTIDE SEQUENCE [LARGE SCALE GENOMIC DNA]</scope>
    <source>
        <strain evidence="8 9">ASW11-36</strain>
    </source>
</reference>
<comment type="catalytic activity">
    <reaction evidence="7">
        <text>a peptidoglycan chain = a peptidoglycan chain with N-acetyl-1,6-anhydromuramyl-[peptide] at the reducing end + a peptidoglycan chain with N-acetylglucosamine at the non-reducing end.</text>
        <dbReference type="EC" id="4.2.2.29"/>
    </reaction>
</comment>
<evidence type="ECO:0000313" key="8">
    <source>
        <dbReference type="EMBL" id="MDM7860733.1"/>
    </source>
</evidence>
<dbReference type="Gene3D" id="3.30.1490.480">
    <property type="entry name" value="Endolytic murein transglycosylase"/>
    <property type="match status" value="1"/>
</dbReference>
<evidence type="ECO:0000256" key="5">
    <source>
        <dbReference type="ARBA" id="ARBA00023239"/>
    </source>
</evidence>
<comment type="caution">
    <text evidence="8">The sequence shown here is derived from an EMBL/GenBank/DDBJ whole genome shotgun (WGS) entry which is preliminary data.</text>
</comment>
<keyword evidence="1 7" id="KW-1003">Cell membrane</keyword>
<dbReference type="EC" id="4.2.2.29" evidence="7"/>
<comment type="similarity">
    <text evidence="7">Belongs to the transglycosylase MltG family.</text>
</comment>
<evidence type="ECO:0000256" key="6">
    <source>
        <dbReference type="ARBA" id="ARBA00023316"/>
    </source>
</evidence>
<keyword evidence="5 7" id="KW-0456">Lyase</keyword>
<sequence>MRKNLTLLFAILFAVSILAGLFVLHKANNAISQTAKNKTDYLFTLDPGTSLYQLMSQLDDAGVYQQSDWLKIAFRLQAQVSTIKAGTYEIAPGLTLTELLQDLYQGNEKQFSITLIEGLRWRDWLAQLNDHEYLVDPLDAADIAQWLSENPVPGNNLEGWLLPDTYAFTANTPVIDIVERAHRAMQTLLEEQWQNRFPDLPYEASYDALIMASIIEKETGVAHEREHIAGVFVNRLNKNMRLQTDPTVIYGIGESFDGNITRKHLRTPTPYNTYVIKGLPPTPIAMPGKASVLAAFNPLITDDLYFVSKGDGTHFFSSTLEQHNQAVREYQLGIK</sequence>
<dbReference type="EMBL" id="JAUCBP010000007">
    <property type="protein sequence ID" value="MDM7860733.1"/>
    <property type="molecule type" value="Genomic_DNA"/>
</dbReference>
<evidence type="ECO:0000256" key="1">
    <source>
        <dbReference type="ARBA" id="ARBA00022475"/>
    </source>
</evidence>
<keyword evidence="7" id="KW-0997">Cell inner membrane</keyword>
<dbReference type="Proteomes" id="UP001234343">
    <property type="component" value="Unassembled WGS sequence"/>
</dbReference>
<accession>A0ABT7SX30</accession>
<dbReference type="PANTHER" id="PTHR30518">
    <property type="entry name" value="ENDOLYTIC MUREIN TRANSGLYCOSYLASE"/>
    <property type="match status" value="1"/>
</dbReference>
<dbReference type="RefSeq" id="WP_289365021.1">
    <property type="nucleotide sequence ID" value="NZ_JAUCBP010000007.1"/>
</dbReference>
<dbReference type="NCBIfam" id="TIGR00247">
    <property type="entry name" value="endolytic transglycosylase MltG"/>
    <property type="match status" value="1"/>
</dbReference>
<evidence type="ECO:0000256" key="2">
    <source>
        <dbReference type="ARBA" id="ARBA00022692"/>
    </source>
</evidence>
<evidence type="ECO:0000256" key="3">
    <source>
        <dbReference type="ARBA" id="ARBA00022989"/>
    </source>
</evidence>
<comment type="function">
    <text evidence="7">Functions as a peptidoglycan terminase that cleaves nascent peptidoglycan strands endolytically to terminate their elongation.</text>
</comment>
<evidence type="ECO:0000313" key="9">
    <source>
        <dbReference type="Proteomes" id="UP001234343"/>
    </source>
</evidence>
<keyword evidence="3 7" id="KW-1133">Transmembrane helix</keyword>
<dbReference type="InterPro" id="IPR003770">
    <property type="entry name" value="MLTG-like"/>
</dbReference>
<feature type="site" description="Important for catalytic activity" evidence="7">
    <location>
        <position position="218"/>
    </location>
</feature>
<dbReference type="Gene3D" id="3.30.160.60">
    <property type="entry name" value="Classic Zinc Finger"/>
    <property type="match status" value="1"/>
</dbReference>
<organism evidence="8 9">
    <name type="scientific">Alteromonas arenosi</name>
    <dbReference type="NCBI Taxonomy" id="3055817"/>
    <lineage>
        <taxon>Bacteria</taxon>
        <taxon>Pseudomonadati</taxon>
        <taxon>Pseudomonadota</taxon>
        <taxon>Gammaproteobacteria</taxon>
        <taxon>Alteromonadales</taxon>
        <taxon>Alteromonadaceae</taxon>
        <taxon>Alteromonas/Salinimonas group</taxon>
        <taxon>Alteromonas</taxon>
    </lineage>
</organism>
<name>A0ABT7SX30_9ALTE</name>
<evidence type="ECO:0000256" key="7">
    <source>
        <dbReference type="HAMAP-Rule" id="MF_02065"/>
    </source>
</evidence>
<dbReference type="PANTHER" id="PTHR30518:SF2">
    <property type="entry name" value="ENDOLYTIC MUREIN TRANSGLYCOSYLASE"/>
    <property type="match status" value="1"/>
</dbReference>
<dbReference type="Pfam" id="PF02618">
    <property type="entry name" value="YceG"/>
    <property type="match status" value="1"/>
</dbReference>
<proteinExistence type="inferred from homology"/>
<evidence type="ECO:0000256" key="4">
    <source>
        <dbReference type="ARBA" id="ARBA00023136"/>
    </source>
</evidence>
<keyword evidence="4 7" id="KW-0472">Membrane</keyword>